<dbReference type="AlphaFoldDB" id="A0A2N9F9K0"/>
<organism evidence="2">
    <name type="scientific">Fagus sylvatica</name>
    <name type="common">Beechnut</name>
    <dbReference type="NCBI Taxonomy" id="28930"/>
    <lineage>
        <taxon>Eukaryota</taxon>
        <taxon>Viridiplantae</taxon>
        <taxon>Streptophyta</taxon>
        <taxon>Embryophyta</taxon>
        <taxon>Tracheophyta</taxon>
        <taxon>Spermatophyta</taxon>
        <taxon>Magnoliopsida</taxon>
        <taxon>eudicotyledons</taxon>
        <taxon>Gunneridae</taxon>
        <taxon>Pentapetalae</taxon>
        <taxon>rosids</taxon>
        <taxon>fabids</taxon>
        <taxon>Fagales</taxon>
        <taxon>Fagaceae</taxon>
        <taxon>Fagus</taxon>
    </lineage>
</organism>
<reference evidence="2" key="1">
    <citation type="submission" date="2018-02" db="EMBL/GenBank/DDBJ databases">
        <authorList>
            <person name="Cohen D.B."/>
            <person name="Kent A.D."/>
        </authorList>
    </citation>
    <scope>NUCLEOTIDE SEQUENCE</scope>
</reference>
<evidence type="ECO:0000256" key="1">
    <source>
        <dbReference type="SAM" id="MobiDB-lite"/>
    </source>
</evidence>
<name>A0A2N9F9K0_FAGSY</name>
<evidence type="ECO:0000313" key="2">
    <source>
        <dbReference type="EMBL" id="SPC87597.1"/>
    </source>
</evidence>
<proteinExistence type="predicted"/>
<feature type="region of interest" description="Disordered" evidence="1">
    <location>
        <begin position="1"/>
        <end position="49"/>
    </location>
</feature>
<dbReference type="EMBL" id="OIVN01000932">
    <property type="protein sequence ID" value="SPC87597.1"/>
    <property type="molecule type" value="Genomic_DNA"/>
</dbReference>
<sequence length="80" mass="8941">MESGRDGLLESPKLRGTRPRPNRAHGTNAKSEEAHINTEEMLDAAEPRDGRAKVWGAEKMHDEAEVAFDRPWMCQGVLQA</sequence>
<accession>A0A2N9F9K0</accession>
<protein>
    <submittedName>
        <fullName evidence="2">Uncharacterized protein</fullName>
    </submittedName>
</protein>
<gene>
    <name evidence="2" type="ORF">FSB_LOCUS15479</name>
</gene>